<dbReference type="EMBL" id="JADKPO010000035">
    <property type="protein sequence ID" value="MBF4769939.1"/>
    <property type="molecule type" value="Genomic_DNA"/>
</dbReference>
<evidence type="ECO:0000256" key="1">
    <source>
        <dbReference type="SAM" id="Phobius"/>
    </source>
</evidence>
<evidence type="ECO:0000313" key="3">
    <source>
        <dbReference type="Proteomes" id="UP000660668"/>
    </source>
</evidence>
<protein>
    <submittedName>
        <fullName evidence="2">Uncharacterized protein</fullName>
    </submittedName>
</protein>
<keyword evidence="1" id="KW-0472">Membrane</keyword>
<comment type="caution">
    <text evidence="2">The sequence shown here is derived from an EMBL/GenBank/DDBJ whole genome shotgun (WGS) entry which is preliminary data.</text>
</comment>
<keyword evidence="1" id="KW-0812">Transmembrane</keyword>
<dbReference type="AlphaFoldDB" id="A0A930VLY9"/>
<dbReference type="RefSeq" id="WP_194698087.1">
    <property type="nucleotide sequence ID" value="NZ_JADKPO010000035.1"/>
</dbReference>
<sequence length="141" mass="15470">MDGDLLRGIAGLVALSLTGAVTLRLLLRSPAAINWLLDDFTPGVRRRLRRQVEQPLGRPIEEIASSIRRLGAAYYGGHPGRSWVKTEAFRRAYEQALVEGCQALGITTDLTDVELGSGHDTERLRVEHLLANAGLVMRRAA</sequence>
<feature type="transmembrane region" description="Helical" evidence="1">
    <location>
        <begin position="6"/>
        <end position="27"/>
    </location>
</feature>
<accession>A0A930VLY9</accession>
<name>A0A930VLY9_9ACTN</name>
<gene>
    <name evidence="2" type="ORF">ISU10_19380</name>
</gene>
<proteinExistence type="predicted"/>
<dbReference type="Proteomes" id="UP000660668">
    <property type="component" value="Unassembled WGS sequence"/>
</dbReference>
<keyword evidence="1" id="KW-1133">Transmembrane helix</keyword>
<evidence type="ECO:0000313" key="2">
    <source>
        <dbReference type="EMBL" id="MBF4769939.1"/>
    </source>
</evidence>
<reference evidence="2" key="1">
    <citation type="submission" date="2020-11" db="EMBL/GenBank/DDBJ databases">
        <title>Nocardioides cynanchi sp. nov., isolated from soil of rhizosphere of Cynanchum wilfordii.</title>
        <authorList>
            <person name="Lee J.-S."/>
            <person name="Suh M.K."/>
            <person name="Kim J.-S."/>
        </authorList>
    </citation>
    <scope>NUCLEOTIDE SEQUENCE</scope>
    <source>
        <strain evidence="2">KCTC 19276</strain>
    </source>
</reference>
<organism evidence="2 3">
    <name type="scientific">Nocardioides agariphilus</name>
    <dbReference type="NCBI Taxonomy" id="433664"/>
    <lineage>
        <taxon>Bacteria</taxon>
        <taxon>Bacillati</taxon>
        <taxon>Actinomycetota</taxon>
        <taxon>Actinomycetes</taxon>
        <taxon>Propionibacteriales</taxon>
        <taxon>Nocardioidaceae</taxon>
        <taxon>Nocardioides</taxon>
    </lineage>
</organism>
<keyword evidence="3" id="KW-1185">Reference proteome</keyword>